<dbReference type="Proteomes" id="UP000216024">
    <property type="component" value="Unassembled WGS sequence"/>
</dbReference>
<comment type="caution">
    <text evidence="1">The sequence shown here is derived from an EMBL/GenBank/DDBJ whole genome shotgun (WGS) entry which is preliminary data.</text>
</comment>
<dbReference type="EMBL" id="NIBG01000004">
    <property type="protein sequence ID" value="PAB60164.1"/>
    <property type="molecule type" value="Genomic_DNA"/>
</dbReference>
<evidence type="ECO:0000313" key="1">
    <source>
        <dbReference type="EMBL" id="PAB60164.1"/>
    </source>
</evidence>
<protein>
    <submittedName>
        <fullName evidence="1">CxxH/CxxC protein</fullName>
    </submittedName>
</protein>
<keyword evidence="2" id="KW-1185">Reference proteome</keyword>
<dbReference type="OrthoDB" id="1652387at2"/>
<dbReference type="AlphaFoldDB" id="A0A267MKP1"/>
<name>A0A267MKP1_9FIRM</name>
<gene>
    <name evidence="1" type="ORF">CCE28_07275</name>
</gene>
<accession>A0A267MKP1</accession>
<proteinExistence type="predicted"/>
<sequence>MYVVCEEHLPRAIDDFVEVYEQCPDIYRLDQVSFTDWSSPHNCDFCIEPPKYLVV</sequence>
<dbReference type="RefSeq" id="WP_095132464.1">
    <property type="nucleotide sequence ID" value="NZ_NIBG01000004.1"/>
</dbReference>
<reference evidence="1 2" key="1">
    <citation type="submission" date="2017-06" db="EMBL/GenBank/DDBJ databases">
        <title>Draft genome sequence of anaerobic fermentative bacterium Anaeromicrobium sediminis DY2726D isolated from West Pacific Ocean sediments.</title>
        <authorList>
            <person name="Zeng X."/>
        </authorList>
    </citation>
    <scope>NUCLEOTIDE SEQUENCE [LARGE SCALE GENOMIC DNA]</scope>
    <source>
        <strain evidence="1 2">DY2726D</strain>
    </source>
</reference>
<dbReference type="NCBIfam" id="TIGR04129">
    <property type="entry name" value="CxxH_BA5709"/>
    <property type="match status" value="1"/>
</dbReference>
<organism evidence="1 2">
    <name type="scientific">Anaeromicrobium sediminis</name>
    <dbReference type="NCBI Taxonomy" id="1478221"/>
    <lineage>
        <taxon>Bacteria</taxon>
        <taxon>Bacillati</taxon>
        <taxon>Bacillota</taxon>
        <taxon>Clostridia</taxon>
        <taxon>Peptostreptococcales</taxon>
        <taxon>Thermotaleaceae</taxon>
        <taxon>Anaeromicrobium</taxon>
    </lineage>
</organism>
<dbReference type="InterPro" id="IPR025626">
    <property type="entry name" value="YyzF"/>
</dbReference>
<dbReference type="Pfam" id="PF14116">
    <property type="entry name" value="YyzF"/>
    <property type="match status" value="1"/>
</dbReference>
<evidence type="ECO:0000313" key="2">
    <source>
        <dbReference type="Proteomes" id="UP000216024"/>
    </source>
</evidence>